<sequence length="139" mass="16668">MSRIVRKKERFRQTVRIFLSIQENPHWILRIHSTVYIERIKQHNKSFERTAINQHFRIMNSKLLKKLDEIKKEYLESVVCMGEMLDSVSSDGFSIEEAHWLYMRAMEWANGDKFYIHFGHEDNIVSDGELEKVNLIVLK</sequence>
<reference evidence="1" key="1">
    <citation type="journal article" date="2021" name="Proc. Natl. Acad. Sci. U.S.A.">
        <title>A Catalog of Tens of Thousands of Viruses from Human Metagenomes Reveals Hidden Associations with Chronic Diseases.</title>
        <authorList>
            <person name="Tisza M.J."/>
            <person name="Buck C.B."/>
        </authorList>
    </citation>
    <scope>NUCLEOTIDE SEQUENCE</scope>
    <source>
        <strain evidence="1">CtBoB21</strain>
    </source>
</reference>
<evidence type="ECO:0000313" key="1">
    <source>
        <dbReference type="EMBL" id="DAE26692.1"/>
    </source>
</evidence>
<name>A0A8S5R6S6_9CAUD</name>
<organism evidence="1">
    <name type="scientific">Myoviridae sp. ctBoB21</name>
    <dbReference type="NCBI Taxonomy" id="2827287"/>
    <lineage>
        <taxon>Viruses</taxon>
        <taxon>Duplodnaviria</taxon>
        <taxon>Heunggongvirae</taxon>
        <taxon>Uroviricota</taxon>
        <taxon>Caudoviricetes</taxon>
    </lineage>
</organism>
<protein>
    <submittedName>
        <fullName evidence="1">Uncharacterized protein</fullName>
    </submittedName>
</protein>
<dbReference type="EMBL" id="BK015822">
    <property type="protein sequence ID" value="DAE26692.1"/>
    <property type="molecule type" value="Genomic_DNA"/>
</dbReference>
<proteinExistence type="predicted"/>
<accession>A0A8S5R6S6</accession>